<protein>
    <submittedName>
        <fullName evidence="4">Major royal jelly protein</fullName>
    </submittedName>
</protein>
<dbReference type="AlphaFoldDB" id="A0AAQ3M2N8"/>
<comment type="subcellular location">
    <subcellularLocation>
        <location evidence="1">Secreted</location>
    </subcellularLocation>
</comment>
<dbReference type="Proteomes" id="UP001303373">
    <property type="component" value="Chromosome 2"/>
</dbReference>
<evidence type="ECO:0000256" key="3">
    <source>
        <dbReference type="ARBA" id="ARBA00022525"/>
    </source>
</evidence>
<evidence type="ECO:0000256" key="1">
    <source>
        <dbReference type="ARBA" id="ARBA00004613"/>
    </source>
</evidence>
<evidence type="ECO:0000256" key="2">
    <source>
        <dbReference type="ARBA" id="ARBA00009127"/>
    </source>
</evidence>
<organism evidence="4 5">
    <name type="scientific">Acrodontium crateriforme</name>
    <dbReference type="NCBI Taxonomy" id="150365"/>
    <lineage>
        <taxon>Eukaryota</taxon>
        <taxon>Fungi</taxon>
        <taxon>Dikarya</taxon>
        <taxon>Ascomycota</taxon>
        <taxon>Pezizomycotina</taxon>
        <taxon>Dothideomycetes</taxon>
        <taxon>Dothideomycetidae</taxon>
        <taxon>Mycosphaerellales</taxon>
        <taxon>Teratosphaeriaceae</taxon>
        <taxon>Acrodontium</taxon>
    </lineage>
</organism>
<dbReference type="SUPFAM" id="SSF63829">
    <property type="entry name" value="Calcium-dependent phosphotriesterase"/>
    <property type="match status" value="1"/>
</dbReference>
<dbReference type="Pfam" id="PF03022">
    <property type="entry name" value="MRJP"/>
    <property type="match status" value="1"/>
</dbReference>
<evidence type="ECO:0000313" key="5">
    <source>
        <dbReference type="Proteomes" id="UP001303373"/>
    </source>
</evidence>
<reference evidence="4 5" key="1">
    <citation type="submission" date="2023-11" db="EMBL/GenBank/DDBJ databases">
        <title>An acidophilic fungus is an integral part of prey digestion in a carnivorous sundew plant.</title>
        <authorList>
            <person name="Tsai I.J."/>
        </authorList>
    </citation>
    <scope>NUCLEOTIDE SEQUENCE [LARGE SCALE GENOMIC DNA]</scope>
    <source>
        <strain evidence="4">169a</strain>
    </source>
</reference>
<dbReference type="InterPro" id="IPR011042">
    <property type="entry name" value="6-blade_b-propeller_TolB-like"/>
</dbReference>
<dbReference type="GO" id="GO:0005576">
    <property type="term" value="C:extracellular region"/>
    <property type="evidence" value="ECO:0007669"/>
    <property type="project" value="UniProtKB-SubCell"/>
</dbReference>
<sequence length="341" mass="37065">MRYYLEGFTALLVFSGYAIGQLYHGPEDLRIKIALTLETPSTGVHSSLNIMHLATQLPPIQTTNGMLTPGKDPASHIWIPGRLPAFGEPVKFSAGPKVISVNITTNEVQRIYPLGNVNLSASLLDDIRFNPRSGKAYLTDAGIAAIIILDLALGNARRVLNNALSTKEYMPGSAEGQLLRMNGKPLYVYTDQLEVSPDGKYLYFQPASGGMSRIETALLDVSLYNSSLIVNSTLEQFVEPYAHTPSTGGTAVDAHGNIYNSGTDRQGIIKIAPNGTMTTLVQDPRLLWVDAMWIDCHGKLWMPAAQLNRGEPFNDGKSLIVKPLYVYTIDIGVGPPAIDHA</sequence>
<dbReference type="EMBL" id="CP138581">
    <property type="protein sequence ID" value="WPG99002.1"/>
    <property type="molecule type" value="Genomic_DNA"/>
</dbReference>
<dbReference type="InterPro" id="IPR017996">
    <property type="entry name" value="MRJP/yellow-related"/>
</dbReference>
<proteinExistence type="inferred from homology"/>
<keyword evidence="3" id="KW-0964">Secreted</keyword>
<evidence type="ECO:0000313" key="4">
    <source>
        <dbReference type="EMBL" id="WPG99002.1"/>
    </source>
</evidence>
<comment type="similarity">
    <text evidence="2">Belongs to the major royal jelly protein family.</text>
</comment>
<dbReference type="Gene3D" id="2.120.10.30">
    <property type="entry name" value="TolB, C-terminal domain"/>
    <property type="match status" value="1"/>
</dbReference>
<gene>
    <name evidence="4" type="ORF">R9X50_00180400</name>
</gene>
<keyword evidence="5" id="KW-1185">Reference proteome</keyword>
<accession>A0AAQ3M2N8</accession>
<name>A0AAQ3M2N8_9PEZI</name>